<comment type="caution">
    <text evidence="1">The sequence shown here is derived from an EMBL/GenBank/DDBJ whole genome shotgun (WGS) entry which is preliminary data.</text>
</comment>
<reference evidence="1 2" key="1">
    <citation type="submission" date="2015-06" db="EMBL/GenBank/DDBJ databases">
        <title>Genome sequence of Pseudoalteromonas peptidolytica.</title>
        <authorList>
            <person name="Xie B.-B."/>
            <person name="Rong J.-C."/>
            <person name="Qin Q.-L."/>
            <person name="Zhang Y.-Z."/>
        </authorList>
    </citation>
    <scope>NUCLEOTIDE SEQUENCE [LARGE SCALE GENOMIC DNA]</scope>
    <source>
        <strain evidence="1 2">F12-50-A1</strain>
    </source>
</reference>
<name>A0A8I0MVH1_9GAMM</name>
<accession>A0A8I0MVH1</accession>
<dbReference type="Proteomes" id="UP000660708">
    <property type="component" value="Unassembled WGS sequence"/>
</dbReference>
<dbReference type="AlphaFoldDB" id="A0A8I0MVH1"/>
<dbReference type="EMBL" id="AQHF01000022">
    <property type="protein sequence ID" value="MBE0346610.1"/>
    <property type="molecule type" value="Genomic_DNA"/>
</dbReference>
<keyword evidence="2" id="KW-1185">Reference proteome</keyword>
<organism evidence="1 2">
    <name type="scientific">Pseudoalteromonas peptidolytica F12-50-A1</name>
    <dbReference type="NCBI Taxonomy" id="1315280"/>
    <lineage>
        <taxon>Bacteria</taxon>
        <taxon>Pseudomonadati</taxon>
        <taxon>Pseudomonadota</taxon>
        <taxon>Gammaproteobacteria</taxon>
        <taxon>Alteromonadales</taxon>
        <taxon>Pseudoalteromonadaceae</taxon>
        <taxon>Pseudoalteromonas</taxon>
    </lineage>
</organism>
<sequence length="67" mass="7580">MIATKVNPCFGGFFIIAEAVVDCYHLFSNKAYLYQFDLILAQFEGVNLALIALKISYLEQLNNKIFA</sequence>
<evidence type="ECO:0000313" key="1">
    <source>
        <dbReference type="EMBL" id="MBE0346610.1"/>
    </source>
</evidence>
<evidence type="ECO:0000313" key="2">
    <source>
        <dbReference type="Proteomes" id="UP000660708"/>
    </source>
</evidence>
<gene>
    <name evidence="1" type="ORF">PPEP_a3878</name>
</gene>
<protein>
    <submittedName>
        <fullName evidence="1">Uncharacterized protein</fullName>
    </submittedName>
</protein>
<proteinExistence type="predicted"/>